<evidence type="ECO:0000313" key="9">
    <source>
        <dbReference type="Proteomes" id="UP001500058"/>
    </source>
</evidence>
<dbReference type="EMBL" id="BAAATJ010000002">
    <property type="protein sequence ID" value="GAA2386519.1"/>
    <property type="molecule type" value="Genomic_DNA"/>
</dbReference>
<feature type="transmembrane region" description="Helical" evidence="6">
    <location>
        <begin position="317"/>
        <end position="337"/>
    </location>
</feature>
<dbReference type="Pfam" id="PF07690">
    <property type="entry name" value="MFS_1"/>
    <property type="match status" value="1"/>
</dbReference>
<evidence type="ECO:0000256" key="2">
    <source>
        <dbReference type="ARBA" id="ARBA00022475"/>
    </source>
</evidence>
<dbReference type="InterPro" id="IPR036259">
    <property type="entry name" value="MFS_trans_sf"/>
</dbReference>
<evidence type="ECO:0000256" key="6">
    <source>
        <dbReference type="SAM" id="Phobius"/>
    </source>
</evidence>
<feature type="transmembrane region" description="Helical" evidence="6">
    <location>
        <begin position="92"/>
        <end position="119"/>
    </location>
</feature>
<keyword evidence="9" id="KW-1185">Reference proteome</keyword>
<feature type="transmembrane region" description="Helical" evidence="6">
    <location>
        <begin position="384"/>
        <end position="403"/>
    </location>
</feature>
<sequence length="410" mass="41660">MVTDTLAARRLGAPFWRFWTSAAAVNVADGIRAAALPLIAASVSDNAFGVALITACQQGAWLVFGLGAGLVADRYPPARVVAAADALRVVMLSALLVVLLLDAVTIPLLAGTAFVIGVAETFRDTASHSILPRLVTEAQLERANGRLIGTEIVGNEFIGPLLGALLFAAAVSVPVAVDATALLIAAVLVLTLPKAASTVAVERPDGKRPPLRTELLGGVRWLLGNPRLAAVTCSGAAICFADSAWWSVLVVYSGNVLGLPEAGFGLLLAAGAVGGTAGALGAERLAERFAPHTVLVTGTLLSGLPAVVIALSDSPYVAAAMLAVSSGGFALWNVVALSTRQREAPREVLGRVTGTHRIVLYGSGMVGALAGGAIADALTLTAPFHVAGALVTVAAAGLLVVFLRERGTTP</sequence>
<keyword evidence="4 6" id="KW-1133">Transmembrane helix</keyword>
<evidence type="ECO:0000313" key="8">
    <source>
        <dbReference type="EMBL" id="GAA2386519.1"/>
    </source>
</evidence>
<feature type="transmembrane region" description="Helical" evidence="6">
    <location>
        <begin position="294"/>
        <end position="311"/>
    </location>
</feature>
<dbReference type="Proteomes" id="UP001500058">
    <property type="component" value="Unassembled WGS sequence"/>
</dbReference>
<dbReference type="InterPro" id="IPR011701">
    <property type="entry name" value="MFS"/>
</dbReference>
<dbReference type="PROSITE" id="PS50850">
    <property type="entry name" value="MFS"/>
    <property type="match status" value="1"/>
</dbReference>
<organism evidence="8 9">
    <name type="scientific">Streptomyces glaucosporus</name>
    <dbReference type="NCBI Taxonomy" id="284044"/>
    <lineage>
        <taxon>Bacteria</taxon>
        <taxon>Bacillati</taxon>
        <taxon>Actinomycetota</taxon>
        <taxon>Actinomycetes</taxon>
        <taxon>Kitasatosporales</taxon>
        <taxon>Streptomycetaceae</taxon>
        <taxon>Streptomyces</taxon>
    </lineage>
</organism>
<dbReference type="CDD" id="cd06173">
    <property type="entry name" value="MFS_MefA_like"/>
    <property type="match status" value="1"/>
</dbReference>
<comment type="caution">
    <text evidence="8">The sequence shown here is derived from an EMBL/GenBank/DDBJ whole genome shotgun (WGS) entry which is preliminary data.</text>
</comment>
<proteinExistence type="predicted"/>
<feature type="domain" description="Major facilitator superfamily (MFS) profile" evidence="7">
    <location>
        <begin position="228"/>
        <end position="410"/>
    </location>
</feature>
<evidence type="ECO:0000256" key="1">
    <source>
        <dbReference type="ARBA" id="ARBA00004651"/>
    </source>
</evidence>
<dbReference type="InterPro" id="IPR020846">
    <property type="entry name" value="MFS_dom"/>
</dbReference>
<gene>
    <name evidence="8" type="ORF">GCM10010420_06610</name>
</gene>
<name>A0ABN3HT05_9ACTN</name>
<feature type="transmembrane region" description="Helical" evidence="6">
    <location>
        <begin position="228"/>
        <end position="252"/>
    </location>
</feature>
<keyword evidence="3 6" id="KW-0812">Transmembrane</keyword>
<evidence type="ECO:0000259" key="7">
    <source>
        <dbReference type="PROSITE" id="PS50850"/>
    </source>
</evidence>
<evidence type="ECO:0000256" key="3">
    <source>
        <dbReference type="ARBA" id="ARBA00022692"/>
    </source>
</evidence>
<protein>
    <recommendedName>
        <fullName evidence="7">Major facilitator superfamily (MFS) profile domain-containing protein</fullName>
    </recommendedName>
</protein>
<dbReference type="PANTHER" id="PTHR23513">
    <property type="entry name" value="INTEGRAL MEMBRANE EFFLUX PROTEIN-RELATED"/>
    <property type="match status" value="1"/>
</dbReference>
<accession>A0ABN3HT05</accession>
<keyword evidence="2" id="KW-1003">Cell membrane</keyword>
<keyword evidence="5 6" id="KW-0472">Membrane</keyword>
<dbReference type="SUPFAM" id="SSF103473">
    <property type="entry name" value="MFS general substrate transporter"/>
    <property type="match status" value="1"/>
</dbReference>
<evidence type="ECO:0000256" key="4">
    <source>
        <dbReference type="ARBA" id="ARBA00022989"/>
    </source>
</evidence>
<dbReference type="Gene3D" id="1.20.1250.20">
    <property type="entry name" value="MFS general substrate transporter like domains"/>
    <property type="match status" value="1"/>
</dbReference>
<evidence type="ECO:0000256" key="5">
    <source>
        <dbReference type="ARBA" id="ARBA00023136"/>
    </source>
</evidence>
<reference evidence="8 9" key="1">
    <citation type="journal article" date="2019" name="Int. J. Syst. Evol. Microbiol.">
        <title>The Global Catalogue of Microorganisms (GCM) 10K type strain sequencing project: providing services to taxonomists for standard genome sequencing and annotation.</title>
        <authorList>
            <consortium name="The Broad Institute Genomics Platform"/>
            <consortium name="The Broad Institute Genome Sequencing Center for Infectious Disease"/>
            <person name="Wu L."/>
            <person name="Ma J."/>
        </authorList>
    </citation>
    <scope>NUCLEOTIDE SEQUENCE [LARGE SCALE GENOMIC DNA]</scope>
    <source>
        <strain evidence="8 9">JCM 6921</strain>
    </source>
</reference>
<feature type="transmembrane region" description="Helical" evidence="6">
    <location>
        <begin position="164"/>
        <end position="190"/>
    </location>
</feature>
<comment type="subcellular location">
    <subcellularLocation>
        <location evidence="1">Cell membrane</location>
        <topology evidence="1">Multi-pass membrane protein</topology>
    </subcellularLocation>
</comment>
<feature type="transmembrane region" description="Helical" evidence="6">
    <location>
        <begin position="47"/>
        <end position="71"/>
    </location>
</feature>
<dbReference type="PANTHER" id="PTHR23513:SF6">
    <property type="entry name" value="MAJOR FACILITATOR SUPERFAMILY ASSOCIATED DOMAIN-CONTAINING PROTEIN"/>
    <property type="match status" value="1"/>
</dbReference>
<feature type="transmembrane region" description="Helical" evidence="6">
    <location>
        <begin position="358"/>
        <end position="378"/>
    </location>
</feature>
<feature type="transmembrane region" description="Helical" evidence="6">
    <location>
        <begin position="264"/>
        <end position="282"/>
    </location>
</feature>